<reference evidence="3" key="1">
    <citation type="journal article" date="2019" name="Int. J. Syst. Evol. Microbiol.">
        <title>The Global Catalogue of Microorganisms (GCM) 10K type strain sequencing project: providing services to taxonomists for standard genome sequencing and annotation.</title>
        <authorList>
            <consortium name="The Broad Institute Genomics Platform"/>
            <consortium name="The Broad Institute Genome Sequencing Center for Infectious Disease"/>
            <person name="Wu L."/>
            <person name="Ma J."/>
        </authorList>
    </citation>
    <scope>NUCLEOTIDE SEQUENCE [LARGE SCALE GENOMIC DNA]</scope>
    <source>
        <strain evidence="3">JCM 18472</strain>
    </source>
</reference>
<dbReference type="Pfam" id="PF01272">
    <property type="entry name" value="GreA_GreB"/>
    <property type="match status" value="1"/>
</dbReference>
<evidence type="ECO:0000313" key="2">
    <source>
        <dbReference type="EMBL" id="GAA5172627.1"/>
    </source>
</evidence>
<organism evidence="2 3">
    <name type="scientific">Modicisalibacter zincidurans</name>
    <dbReference type="NCBI Taxonomy" id="1178777"/>
    <lineage>
        <taxon>Bacteria</taxon>
        <taxon>Pseudomonadati</taxon>
        <taxon>Pseudomonadota</taxon>
        <taxon>Gammaproteobacteria</taxon>
        <taxon>Oceanospirillales</taxon>
        <taxon>Halomonadaceae</taxon>
        <taxon>Modicisalibacter</taxon>
    </lineage>
</organism>
<accession>A0ABP9R8A0</accession>
<dbReference type="SUPFAM" id="SSF54534">
    <property type="entry name" value="FKBP-like"/>
    <property type="match status" value="1"/>
</dbReference>
<proteinExistence type="predicted"/>
<name>A0ABP9R8A0_9GAMM</name>
<dbReference type="EMBL" id="BAABKI010000011">
    <property type="protein sequence ID" value="GAA5172627.1"/>
    <property type="molecule type" value="Genomic_DNA"/>
</dbReference>
<gene>
    <name evidence="2" type="primary">rnk</name>
    <name evidence="2" type="ORF">GCM10023342_09530</name>
</gene>
<dbReference type="Gene3D" id="3.10.50.30">
    <property type="entry name" value="Transcription elongation factor, GreA/GreB, C-terminal domain"/>
    <property type="match status" value="1"/>
</dbReference>
<dbReference type="GO" id="GO:0016301">
    <property type="term" value="F:kinase activity"/>
    <property type="evidence" value="ECO:0007669"/>
    <property type="project" value="UniProtKB-KW"/>
</dbReference>
<dbReference type="InterPro" id="IPR001437">
    <property type="entry name" value="Tscrpt_elong_fac_GreA/B_C"/>
</dbReference>
<dbReference type="Proteomes" id="UP001500074">
    <property type="component" value="Unassembled WGS sequence"/>
</dbReference>
<evidence type="ECO:0000313" key="3">
    <source>
        <dbReference type="Proteomes" id="UP001500074"/>
    </source>
</evidence>
<sequence length="137" mass="15265">MLRRAMTLNRLDAERLQRLIDEMDDIDEQRLTGTLQGKLDLGIVFDPQELPASVVSMNTQIRLTDPGDARSITCTLVFPHSLDSVQDGLSVFTDLGADLLGRCLGDCVSWPRGDGSRQTLRIDAILWQPEASGQFHR</sequence>
<evidence type="ECO:0000259" key="1">
    <source>
        <dbReference type="Pfam" id="PF01272"/>
    </source>
</evidence>
<keyword evidence="3" id="KW-1185">Reference proteome</keyword>
<comment type="caution">
    <text evidence="2">The sequence shown here is derived from an EMBL/GenBank/DDBJ whole genome shotgun (WGS) entry which is preliminary data.</text>
</comment>
<protein>
    <submittedName>
        <fullName evidence="2">Nucleoside diphosphate kinase regulator</fullName>
    </submittedName>
</protein>
<dbReference type="RefSeq" id="WP_031384327.1">
    <property type="nucleotide sequence ID" value="NZ_BAABKI010000011.1"/>
</dbReference>
<keyword evidence="2" id="KW-0418">Kinase</keyword>
<keyword evidence="2" id="KW-0808">Transferase</keyword>
<feature type="domain" description="Transcription elongation factor GreA/GreB C-terminal" evidence="1">
    <location>
        <begin position="51"/>
        <end position="124"/>
    </location>
</feature>
<dbReference type="InterPro" id="IPR036953">
    <property type="entry name" value="GreA/GreB_C_sf"/>
</dbReference>